<evidence type="ECO:0000313" key="4">
    <source>
        <dbReference type="EMBL" id="BDI29576.1"/>
    </source>
</evidence>
<dbReference type="Gene3D" id="3.40.50.2300">
    <property type="match status" value="2"/>
</dbReference>
<dbReference type="InterPro" id="IPR036388">
    <property type="entry name" value="WH-like_DNA-bd_sf"/>
</dbReference>
<dbReference type="InterPro" id="IPR000524">
    <property type="entry name" value="Tscrpt_reg_HTH_GntR"/>
</dbReference>
<dbReference type="EMBL" id="AP025739">
    <property type="protein sequence ID" value="BDI29576.1"/>
    <property type="molecule type" value="Genomic_DNA"/>
</dbReference>
<name>A0A402CZ36_9BACT</name>
<accession>A0A402CZ36</accession>
<keyword evidence="3" id="KW-0804">Transcription</keyword>
<dbReference type="InterPro" id="IPR046335">
    <property type="entry name" value="LacI/GalR-like_sensor"/>
</dbReference>
<sequence length="379" mass="41768">MKEKRWVAIASSIKAAIRGGELSPGARIPSESDMAMQWNVSRMTVHQALSELQREGWVVRKPKIGTVVADRSAQPDTKIGLVFTGFIELPQGGYLAGIESSLTDGYQFIHYNTNADTQEEAKCLVAAASECSAIICYPISAPENTPLLKKIAASMPLIFVDRIPQGIDADVVMSDNFGSMVMGLRHLHALGHGRIAFFMEDQTTLSSVTDRYAGYQQFMRQEAGVPDPERWVRRIAWDVPWERYYEQVEANLIDLLSAPERGRVTAIACQQYALLAMVLEVCVNLGVSVPGELALLSFYDLDARVQPLARNTHRLIQRSVEMGAIAADRIRRRLIEGELTAQSVCLTAELIPADVRHHSPAAQEFIAARLSSAAKSSIS</sequence>
<keyword evidence="1" id="KW-0805">Transcription regulation</keyword>
<organism evidence="4 5">
    <name type="scientific">Capsulimonas corticalis</name>
    <dbReference type="NCBI Taxonomy" id="2219043"/>
    <lineage>
        <taxon>Bacteria</taxon>
        <taxon>Bacillati</taxon>
        <taxon>Armatimonadota</taxon>
        <taxon>Armatimonadia</taxon>
        <taxon>Capsulimonadales</taxon>
        <taxon>Capsulimonadaceae</taxon>
        <taxon>Capsulimonas</taxon>
    </lineage>
</organism>
<keyword evidence="2" id="KW-0238">DNA-binding</keyword>
<dbReference type="RefSeq" id="WP_119322552.1">
    <property type="nucleotide sequence ID" value="NZ_AP025739.1"/>
</dbReference>
<dbReference type="Pfam" id="PF13377">
    <property type="entry name" value="Peripla_BP_3"/>
    <property type="match status" value="1"/>
</dbReference>
<dbReference type="GO" id="GO:0000976">
    <property type="term" value="F:transcription cis-regulatory region binding"/>
    <property type="evidence" value="ECO:0007669"/>
    <property type="project" value="TreeGrafter"/>
</dbReference>
<dbReference type="PANTHER" id="PTHR30146:SF109">
    <property type="entry name" value="HTH-TYPE TRANSCRIPTIONAL REGULATOR GALS"/>
    <property type="match status" value="1"/>
</dbReference>
<evidence type="ECO:0000313" key="5">
    <source>
        <dbReference type="Proteomes" id="UP000287394"/>
    </source>
</evidence>
<evidence type="ECO:0000256" key="1">
    <source>
        <dbReference type="ARBA" id="ARBA00023015"/>
    </source>
</evidence>
<dbReference type="Proteomes" id="UP000287394">
    <property type="component" value="Chromosome"/>
</dbReference>
<dbReference type="GO" id="GO:0003700">
    <property type="term" value="F:DNA-binding transcription factor activity"/>
    <property type="evidence" value="ECO:0007669"/>
    <property type="project" value="InterPro"/>
</dbReference>
<dbReference type="SUPFAM" id="SSF53822">
    <property type="entry name" value="Periplasmic binding protein-like I"/>
    <property type="match status" value="1"/>
</dbReference>
<dbReference type="Gene3D" id="1.10.10.10">
    <property type="entry name" value="Winged helix-like DNA-binding domain superfamily/Winged helix DNA-binding domain"/>
    <property type="match status" value="1"/>
</dbReference>
<dbReference type="PROSITE" id="PS50949">
    <property type="entry name" value="HTH_GNTR"/>
    <property type="match status" value="1"/>
</dbReference>
<dbReference type="SMART" id="SM00345">
    <property type="entry name" value="HTH_GNTR"/>
    <property type="match status" value="1"/>
</dbReference>
<proteinExistence type="predicted"/>
<protein>
    <submittedName>
        <fullName evidence="4">Uncharacterized protein</fullName>
    </submittedName>
</protein>
<dbReference type="PRINTS" id="PR00035">
    <property type="entry name" value="HTHGNTR"/>
</dbReference>
<dbReference type="KEGG" id="ccot:CCAX7_16270"/>
<dbReference type="SUPFAM" id="SSF46785">
    <property type="entry name" value="Winged helix' DNA-binding domain"/>
    <property type="match status" value="1"/>
</dbReference>
<reference evidence="4 5" key="1">
    <citation type="journal article" date="2019" name="Int. J. Syst. Evol. Microbiol.">
        <title>Capsulimonas corticalis gen. nov., sp. nov., an aerobic capsulated bacterium, of a novel bacterial order, Capsulimonadales ord. nov., of the class Armatimonadia of the phylum Armatimonadetes.</title>
        <authorList>
            <person name="Li J."/>
            <person name="Kudo C."/>
            <person name="Tonouchi A."/>
        </authorList>
    </citation>
    <scope>NUCLEOTIDE SEQUENCE [LARGE SCALE GENOMIC DNA]</scope>
    <source>
        <strain evidence="4 5">AX-7</strain>
    </source>
</reference>
<evidence type="ECO:0000256" key="2">
    <source>
        <dbReference type="ARBA" id="ARBA00023125"/>
    </source>
</evidence>
<keyword evidence="5" id="KW-1185">Reference proteome</keyword>
<dbReference type="PANTHER" id="PTHR30146">
    <property type="entry name" value="LACI-RELATED TRANSCRIPTIONAL REPRESSOR"/>
    <property type="match status" value="1"/>
</dbReference>
<dbReference type="Pfam" id="PF00392">
    <property type="entry name" value="GntR"/>
    <property type="match status" value="1"/>
</dbReference>
<gene>
    <name evidence="4" type="ORF">CCAX7_16270</name>
</gene>
<dbReference type="InterPro" id="IPR028082">
    <property type="entry name" value="Peripla_BP_I"/>
</dbReference>
<dbReference type="OrthoDB" id="457376at2"/>
<dbReference type="CDD" id="cd06267">
    <property type="entry name" value="PBP1_LacI_sugar_binding-like"/>
    <property type="match status" value="1"/>
</dbReference>
<dbReference type="InterPro" id="IPR036390">
    <property type="entry name" value="WH_DNA-bd_sf"/>
</dbReference>
<dbReference type="CDD" id="cd07377">
    <property type="entry name" value="WHTH_GntR"/>
    <property type="match status" value="1"/>
</dbReference>
<dbReference type="AlphaFoldDB" id="A0A402CZ36"/>
<evidence type="ECO:0000256" key="3">
    <source>
        <dbReference type="ARBA" id="ARBA00023163"/>
    </source>
</evidence>